<sequence length="103" mass="11444">MFDMVARSHDMIRLCWNMTLLAQDAQYVMSMRIMGLSGGWSVPRSENRKMVEEKLPAFTEGMIAGTVATMTGTGPEKALQAAIAPMSKKARANRKRLAKRGPR</sequence>
<reference evidence="2" key="1">
    <citation type="submission" date="2020-12" db="EMBL/GenBank/DDBJ databases">
        <title>Pontibaca salina gen. nov., sp. nov., isolated from marine sediment.</title>
        <authorList>
            <person name="Bo J."/>
            <person name="Wang S."/>
            <person name="Song X."/>
            <person name="Du Z."/>
        </authorList>
    </citation>
    <scope>NUCLEOTIDE SEQUENCE</scope>
    <source>
        <strain evidence="2">S1109L</strain>
    </source>
</reference>
<gene>
    <name evidence="2" type="ORF">JAO82_11635</name>
</gene>
<dbReference type="RefSeq" id="WP_198686553.1">
    <property type="nucleotide sequence ID" value="NZ_JAEIJD010000010.1"/>
</dbReference>
<evidence type="ECO:0000256" key="1">
    <source>
        <dbReference type="SAM" id="MobiDB-lite"/>
    </source>
</evidence>
<dbReference type="EMBL" id="JAEIJD010000010">
    <property type="protein sequence ID" value="MBI6630527.1"/>
    <property type="molecule type" value="Genomic_DNA"/>
</dbReference>
<feature type="compositionally biased region" description="Basic residues" evidence="1">
    <location>
        <begin position="88"/>
        <end position="103"/>
    </location>
</feature>
<dbReference type="AlphaFoldDB" id="A0A934HRQ0"/>
<name>A0A934HRQ0_9RHOB</name>
<keyword evidence="3" id="KW-1185">Reference proteome</keyword>
<feature type="region of interest" description="Disordered" evidence="1">
    <location>
        <begin position="83"/>
        <end position="103"/>
    </location>
</feature>
<proteinExistence type="predicted"/>
<evidence type="ECO:0000313" key="2">
    <source>
        <dbReference type="EMBL" id="MBI6630527.1"/>
    </source>
</evidence>
<organism evidence="2 3">
    <name type="scientific">Pontibaca salina</name>
    <dbReference type="NCBI Taxonomy" id="2795731"/>
    <lineage>
        <taxon>Bacteria</taxon>
        <taxon>Pseudomonadati</taxon>
        <taxon>Pseudomonadota</taxon>
        <taxon>Alphaproteobacteria</taxon>
        <taxon>Rhodobacterales</taxon>
        <taxon>Roseobacteraceae</taxon>
        <taxon>Pontibaca</taxon>
    </lineage>
</organism>
<evidence type="ECO:0000313" key="3">
    <source>
        <dbReference type="Proteomes" id="UP000613255"/>
    </source>
</evidence>
<protein>
    <submittedName>
        <fullName evidence="2">Antifreeze protein</fullName>
    </submittedName>
</protein>
<comment type="caution">
    <text evidence="2">The sequence shown here is derived from an EMBL/GenBank/DDBJ whole genome shotgun (WGS) entry which is preliminary data.</text>
</comment>
<accession>A0A934HRQ0</accession>
<dbReference type="Proteomes" id="UP000613255">
    <property type="component" value="Unassembled WGS sequence"/>
</dbReference>